<evidence type="ECO:0000256" key="8">
    <source>
        <dbReference type="PROSITE-ProRule" id="PRU01360"/>
    </source>
</evidence>
<feature type="domain" description="TonB-dependent receptor plug" evidence="12">
    <location>
        <begin position="126"/>
        <end position="228"/>
    </location>
</feature>
<dbReference type="GO" id="GO:0030246">
    <property type="term" value="F:carbohydrate binding"/>
    <property type="evidence" value="ECO:0007669"/>
    <property type="project" value="InterPro"/>
</dbReference>
<dbReference type="InterPro" id="IPR036942">
    <property type="entry name" value="Beta-barrel_TonB_sf"/>
</dbReference>
<evidence type="ECO:0000313" key="14">
    <source>
        <dbReference type="Proteomes" id="UP000608154"/>
    </source>
</evidence>
<keyword evidence="7 8" id="KW-0998">Cell outer membrane</keyword>
<dbReference type="InterPro" id="IPR039426">
    <property type="entry name" value="TonB-dep_rcpt-like"/>
</dbReference>
<comment type="similarity">
    <text evidence="8 9">Belongs to the TonB-dependent receptor family.</text>
</comment>
<comment type="subcellular location">
    <subcellularLocation>
        <location evidence="1 8">Cell outer membrane</location>
        <topology evidence="1 8">Multi-pass membrane protein</topology>
    </subcellularLocation>
</comment>
<dbReference type="Gene3D" id="2.40.170.20">
    <property type="entry name" value="TonB-dependent receptor, beta-barrel domain"/>
    <property type="match status" value="1"/>
</dbReference>
<dbReference type="GO" id="GO:0009279">
    <property type="term" value="C:cell outer membrane"/>
    <property type="evidence" value="ECO:0007669"/>
    <property type="project" value="UniProtKB-SubCell"/>
</dbReference>
<feature type="chain" id="PRO_5037079797" evidence="10">
    <location>
        <begin position="24"/>
        <end position="929"/>
    </location>
</feature>
<proteinExistence type="inferred from homology"/>
<keyword evidence="4 8" id="KW-0812">Transmembrane</keyword>
<evidence type="ECO:0000256" key="6">
    <source>
        <dbReference type="ARBA" id="ARBA00023136"/>
    </source>
</evidence>
<reference evidence="13" key="1">
    <citation type="journal article" date="2014" name="Int. J. Syst. Evol. Microbiol.">
        <title>Complete genome sequence of Corynebacterium casei LMG S-19264T (=DSM 44701T), isolated from a smear-ripened cheese.</title>
        <authorList>
            <consortium name="US DOE Joint Genome Institute (JGI-PGF)"/>
            <person name="Walter F."/>
            <person name="Albersmeier A."/>
            <person name="Kalinowski J."/>
            <person name="Ruckert C."/>
        </authorList>
    </citation>
    <scope>NUCLEOTIDE SEQUENCE</scope>
    <source>
        <strain evidence="13">CGMCC 1.15095</strain>
    </source>
</reference>
<protein>
    <submittedName>
        <fullName evidence="13">TonB-dependent receptor</fullName>
    </submittedName>
</protein>
<dbReference type="InterPro" id="IPR010104">
    <property type="entry name" value="TonB_rcpt_bac"/>
</dbReference>
<comment type="caution">
    <text evidence="13">The sequence shown here is derived from an EMBL/GenBank/DDBJ whole genome shotgun (WGS) entry which is preliminary data.</text>
</comment>
<keyword evidence="3 8" id="KW-1134">Transmembrane beta strand</keyword>
<feature type="domain" description="TonB-dependent receptor-like beta-barrel" evidence="11">
    <location>
        <begin position="443"/>
        <end position="894"/>
    </location>
</feature>
<dbReference type="Proteomes" id="UP000608154">
    <property type="component" value="Unassembled WGS sequence"/>
</dbReference>
<evidence type="ECO:0000256" key="5">
    <source>
        <dbReference type="ARBA" id="ARBA00023077"/>
    </source>
</evidence>
<reference evidence="13" key="2">
    <citation type="submission" date="2020-09" db="EMBL/GenBank/DDBJ databases">
        <authorList>
            <person name="Sun Q."/>
            <person name="Zhou Y."/>
        </authorList>
    </citation>
    <scope>NUCLEOTIDE SEQUENCE</scope>
    <source>
        <strain evidence="13">CGMCC 1.15095</strain>
    </source>
</reference>
<feature type="signal peptide" evidence="10">
    <location>
        <begin position="1"/>
        <end position="23"/>
    </location>
</feature>
<accession>A0A916TRE1</accession>
<dbReference type="InterPro" id="IPR013784">
    <property type="entry name" value="Carb-bd-like_fold"/>
</dbReference>
<dbReference type="Gene3D" id="2.60.40.1120">
    <property type="entry name" value="Carboxypeptidase-like, regulatory domain"/>
    <property type="match status" value="1"/>
</dbReference>
<dbReference type="InterPro" id="IPR037066">
    <property type="entry name" value="Plug_dom_sf"/>
</dbReference>
<evidence type="ECO:0000256" key="7">
    <source>
        <dbReference type="ARBA" id="ARBA00023237"/>
    </source>
</evidence>
<keyword evidence="10" id="KW-0732">Signal</keyword>
<gene>
    <name evidence="13" type="ORF">GCM10011494_15950</name>
</gene>
<dbReference type="Pfam" id="PF13620">
    <property type="entry name" value="CarboxypepD_reg"/>
    <property type="match status" value="1"/>
</dbReference>
<dbReference type="RefSeq" id="WP_188770246.1">
    <property type="nucleotide sequence ID" value="NZ_BMHK01000008.1"/>
</dbReference>
<evidence type="ECO:0000256" key="4">
    <source>
        <dbReference type="ARBA" id="ARBA00022692"/>
    </source>
</evidence>
<keyword evidence="5 9" id="KW-0798">TonB box</keyword>
<evidence type="ECO:0000256" key="1">
    <source>
        <dbReference type="ARBA" id="ARBA00004571"/>
    </source>
</evidence>
<dbReference type="Pfam" id="PF07715">
    <property type="entry name" value="Plug"/>
    <property type="match status" value="1"/>
</dbReference>
<name>A0A916TRE1_9SPHN</name>
<dbReference type="SUPFAM" id="SSF49452">
    <property type="entry name" value="Starch-binding domain-like"/>
    <property type="match status" value="1"/>
</dbReference>
<evidence type="ECO:0000259" key="12">
    <source>
        <dbReference type="Pfam" id="PF07715"/>
    </source>
</evidence>
<sequence>MRSSIRVLAGLLATASSATIAHAGEISGSIHDATGTRSLQAVSVRILELDRSARTDRSGSYIFADVPAGTYTLEVSYVGAEVERKAVTVPSAGRAAGDFDLAGIGGGDILVIGQAANLSSALSRQKAADGVISVLTRDAIGQFPDQNVAESLRRLPGVNILNDQGEGRFVSVRGLDPELNATSLNGVRVPAPESDVRSVALDVISSDTIESIEVKKSLTPDMDADTIGASVEIKTTSAFDRKKDYYAARVEGSYNDYSGDVTPKGSFDFSKRLGDDFGISGGISYYKRSFETDNIETGGWDSADDVAYAEAVEYRDYDVARERLNATLNFDWRVSDTTAAFVRGNWSQFGDHEYRRRTTFDFGDSTDISGNGASARISDALDANDEGGFTIERDLKDRVERQRIRTVSIGSDTDTGTWKFNWHASYAKSTERENFSLDPLRFAHDFEGDGVVIDWDYSDPRAPLYSLSSGADDVNDATNYTFDKLEVTTLSDSRDREYAVKADLARTFAMGNGDFTIQAGAKQRWRKKSYDFNVSVFKDYDGDFTLADVLGEQTYRLRGISLGPVASKTGPRDFYLANEGNFELEAYDTANDSAADDYAIREDITAAYLLGRWDSAALRVIGGVRMERTKNVLNGNVLTERDDDDFASPLIEPVRFKRSYTDWLPSLTLRLAPQDDLVFRAAGYKSLVRPKLSDMAPRNAVNEDNEAVFGNPDLKPYEAWNADIGFEYYFSSNGAVSVGGFYKSIRNYAVTQTFDDFTFQETTYDELRTTINGDSAEIVGVEASYSQVYSMLPAPLDGLLTQLNYTYTYSKGTLADGRTISLPSSSKNTFNAVLGYEKGPIDLRLAGTYRDRYLDEIGDGADEDRWVDNHFQLDFSGKYKVSDFLRFTVDVININNAKYFAYQNFAGAQRLLQFEKYGPTFKFGARLTF</sequence>
<dbReference type="Pfam" id="PF00593">
    <property type="entry name" value="TonB_dep_Rec_b-barrel"/>
    <property type="match status" value="1"/>
</dbReference>
<dbReference type="InterPro" id="IPR000531">
    <property type="entry name" value="Beta-barrel_TonB"/>
</dbReference>
<dbReference type="PANTHER" id="PTHR40980:SF4">
    <property type="entry name" value="TONB-DEPENDENT RECEPTOR-LIKE BETA-BARREL DOMAIN-CONTAINING PROTEIN"/>
    <property type="match status" value="1"/>
</dbReference>
<dbReference type="NCBIfam" id="TIGR01782">
    <property type="entry name" value="TonB-Xanth-Caul"/>
    <property type="match status" value="1"/>
</dbReference>
<evidence type="ECO:0000256" key="2">
    <source>
        <dbReference type="ARBA" id="ARBA00022448"/>
    </source>
</evidence>
<evidence type="ECO:0000256" key="9">
    <source>
        <dbReference type="RuleBase" id="RU003357"/>
    </source>
</evidence>
<dbReference type="CDD" id="cd01347">
    <property type="entry name" value="ligand_gated_channel"/>
    <property type="match status" value="1"/>
</dbReference>
<evidence type="ECO:0000256" key="10">
    <source>
        <dbReference type="SAM" id="SignalP"/>
    </source>
</evidence>
<evidence type="ECO:0000256" key="3">
    <source>
        <dbReference type="ARBA" id="ARBA00022452"/>
    </source>
</evidence>
<dbReference type="AlphaFoldDB" id="A0A916TRE1"/>
<dbReference type="PANTHER" id="PTHR40980">
    <property type="entry name" value="PLUG DOMAIN-CONTAINING PROTEIN"/>
    <property type="match status" value="1"/>
</dbReference>
<keyword evidence="2 8" id="KW-0813">Transport</keyword>
<dbReference type="InterPro" id="IPR012910">
    <property type="entry name" value="Plug_dom"/>
</dbReference>
<keyword evidence="13" id="KW-0675">Receptor</keyword>
<dbReference type="SUPFAM" id="SSF56935">
    <property type="entry name" value="Porins"/>
    <property type="match status" value="1"/>
</dbReference>
<dbReference type="PROSITE" id="PS52016">
    <property type="entry name" value="TONB_DEPENDENT_REC_3"/>
    <property type="match status" value="1"/>
</dbReference>
<dbReference type="Gene3D" id="2.170.130.10">
    <property type="entry name" value="TonB-dependent receptor, plug domain"/>
    <property type="match status" value="1"/>
</dbReference>
<evidence type="ECO:0000313" key="13">
    <source>
        <dbReference type="EMBL" id="GGB98281.1"/>
    </source>
</evidence>
<keyword evidence="14" id="KW-1185">Reference proteome</keyword>
<organism evidence="13 14">
    <name type="scientific">Novosphingobium endophyticum</name>
    <dbReference type="NCBI Taxonomy" id="1955250"/>
    <lineage>
        <taxon>Bacteria</taxon>
        <taxon>Pseudomonadati</taxon>
        <taxon>Pseudomonadota</taxon>
        <taxon>Alphaproteobacteria</taxon>
        <taxon>Sphingomonadales</taxon>
        <taxon>Sphingomonadaceae</taxon>
        <taxon>Novosphingobium</taxon>
    </lineage>
</organism>
<keyword evidence="6 8" id="KW-0472">Membrane</keyword>
<dbReference type="EMBL" id="BMHK01000008">
    <property type="protein sequence ID" value="GGB98281.1"/>
    <property type="molecule type" value="Genomic_DNA"/>
</dbReference>
<evidence type="ECO:0000259" key="11">
    <source>
        <dbReference type="Pfam" id="PF00593"/>
    </source>
</evidence>